<dbReference type="Pfam" id="PF00041">
    <property type="entry name" value="fn3"/>
    <property type="match status" value="1"/>
</dbReference>
<evidence type="ECO:0000256" key="11">
    <source>
        <dbReference type="ARBA" id="ARBA00023157"/>
    </source>
</evidence>
<dbReference type="CDD" id="cd17670">
    <property type="entry name" value="R-PTP-G-2"/>
    <property type="match status" value="1"/>
</dbReference>
<evidence type="ECO:0000256" key="6">
    <source>
        <dbReference type="ARBA" id="ARBA00022737"/>
    </source>
</evidence>
<dbReference type="PROSITE" id="PS50056">
    <property type="entry name" value="TYR_PHOSPHATASE_2"/>
    <property type="match status" value="2"/>
</dbReference>
<keyword evidence="10 15" id="KW-0472">Membrane</keyword>
<feature type="domain" description="Tyrosine-protein phosphatase" evidence="17">
    <location>
        <begin position="803"/>
        <end position="1074"/>
    </location>
</feature>
<dbReference type="SMART" id="SM00404">
    <property type="entry name" value="PTPc_motif"/>
    <property type="match status" value="2"/>
</dbReference>
<dbReference type="EMBL" id="JAGEUA010000005">
    <property type="protein sequence ID" value="KAL0978133.1"/>
    <property type="molecule type" value="Genomic_DNA"/>
</dbReference>
<feature type="compositionally biased region" description="Acidic residues" evidence="14">
    <location>
        <begin position="572"/>
        <end position="598"/>
    </location>
</feature>
<evidence type="ECO:0000256" key="13">
    <source>
        <dbReference type="ARBA" id="ARBA00051722"/>
    </source>
</evidence>
<keyword evidence="22" id="KW-1185">Reference proteome</keyword>
<feature type="compositionally biased region" description="Polar residues" evidence="14">
    <location>
        <begin position="625"/>
        <end position="634"/>
    </location>
</feature>
<dbReference type="Proteomes" id="UP001557470">
    <property type="component" value="Unassembled WGS sequence"/>
</dbReference>
<feature type="transmembrane region" description="Helical" evidence="15">
    <location>
        <begin position="721"/>
        <end position="746"/>
    </location>
</feature>
<dbReference type="GO" id="GO:0004725">
    <property type="term" value="F:protein tyrosine phosphatase activity"/>
    <property type="evidence" value="ECO:0007669"/>
    <property type="project" value="UniProtKB-EC"/>
</dbReference>
<evidence type="ECO:0000256" key="4">
    <source>
        <dbReference type="ARBA" id="ARBA00022692"/>
    </source>
</evidence>
<evidence type="ECO:0000313" key="21">
    <source>
        <dbReference type="EMBL" id="KAL0978133.1"/>
    </source>
</evidence>
<evidence type="ECO:0000256" key="5">
    <source>
        <dbReference type="ARBA" id="ARBA00022729"/>
    </source>
</evidence>
<dbReference type="SUPFAM" id="SSF49265">
    <property type="entry name" value="Fibronectin type III"/>
    <property type="match status" value="1"/>
</dbReference>
<evidence type="ECO:0000256" key="8">
    <source>
        <dbReference type="ARBA" id="ARBA00022912"/>
    </source>
</evidence>
<dbReference type="SMART" id="SM01057">
    <property type="entry name" value="Carb_anhydrase"/>
    <property type="match status" value="1"/>
</dbReference>
<dbReference type="PROSITE" id="PS51144">
    <property type="entry name" value="ALPHA_CA_2"/>
    <property type="match status" value="1"/>
</dbReference>
<accession>A0ABD0WSC4</accession>
<dbReference type="InterPro" id="IPR001148">
    <property type="entry name" value="CA_dom"/>
</dbReference>
<proteinExistence type="inferred from homology"/>
<evidence type="ECO:0000259" key="19">
    <source>
        <dbReference type="PROSITE" id="PS50853"/>
    </source>
</evidence>
<dbReference type="InterPro" id="IPR000242">
    <property type="entry name" value="PTP_cat"/>
</dbReference>
<evidence type="ECO:0000256" key="10">
    <source>
        <dbReference type="ARBA" id="ARBA00023136"/>
    </source>
</evidence>
<dbReference type="Gene3D" id="2.60.40.10">
    <property type="entry name" value="Immunoglobulins"/>
    <property type="match status" value="1"/>
</dbReference>
<keyword evidence="8" id="KW-0904">Protein phosphatase</keyword>
<feature type="domain" description="Tyrosine specific protein phosphatases" evidence="18">
    <location>
        <begin position="1282"/>
        <end position="1356"/>
    </location>
</feature>
<evidence type="ECO:0000256" key="9">
    <source>
        <dbReference type="ARBA" id="ARBA00022989"/>
    </source>
</evidence>
<comment type="similarity">
    <text evidence="2">Belongs to the protein-tyrosine phosphatase family. Receptor class 5 subfamily.</text>
</comment>
<feature type="chain" id="PRO_5044809309" description="protein-tyrosine-phosphatase" evidence="16">
    <location>
        <begin position="27"/>
        <end position="1400"/>
    </location>
</feature>
<dbReference type="SMART" id="SM00194">
    <property type="entry name" value="PTPc"/>
    <property type="match status" value="2"/>
</dbReference>
<dbReference type="PROSITE" id="PS50055">
    <property type="entry name" value="TYR_PHOSPHATASE_PTP"/>
    <property type="match status" value="2"/>
</dbReference>
<feature type="compositionally biased region" description="Polar residues" evidence="14">
    <location>
        <begin position="548"/>
        <end position="560"/>
    </location>
</feature>
<evidence type="ECO:0000256" key="7">
    <source>
        <dbReference type="ARBA" id="ARBA00022801"/>
    </source>
</evidence>
<keyword evidence="7" id="KW-0378">Hydrolase</keyword>
<feature type="region of interest" description="Disordered" evidence="14">
    <location>
        <begin position="541"/>
        <end position="669"/>
    </location>
</feature>
<sequence>MRRVLEPSHWWTLSIVFSALAGFTDCHRALQGGRSVSVGERHHGSMGGVVRERRAVGGDAYWSYSGTHGPVSWASAYPECSTRNQSPVDISDQDAKESAEYQEITLNGFNAESSNKTSMKNTGKTVAVLLKDDYFVRGAGLPGRFKAEKMEFHWGHSNGSAGSEHSVNGRKFPVEMQIYLYNSDDFDSLSAAIKEKRIIAAMAVFFEVGWRENPAVEPIIQGLKPCIFTMVEKETFLTSFILRDLLPSSLGSYYRYTGSLTTPPCSKVVEWIIFSRPVFLSHSQLEAFYSIFTTEQQDHVKSVEYLRNNYRALQDLDNREVWRSAVKDAWQRDMTDTMGTDGSTDTSRVCSSAPVNMKIQPLNASALVVSWQRPLVTYHPPIASFMVSYSWVKSDEAYEKTFTKIGDQNMKVVITHVSPDILYLFRVQAVCQRDLRSDFSQTLLFRANTTRIFEGTRIVKTGMPTESPASSADMAPISSGSSTWTSSGPSFSFVSMATGGMGPSSSGSQATVASVVTSTLLAGLGFSGGVISSLPGSLWPTHSPVASPGSNHQSQASSQPPEAPQGGSDTDTPTDETEVGEGTEAEGEEEEGEDDEGEDERRKKNNKTAPDEVETQQNVTVVTEMSSGPAPTSTAKEKRWRQGDPVTNSTTVPPSFGEVSSSGPTVEPEDEAIQREMQIPQGPTRSPKTGVSLWPFSVHTDRNGVSNMTRGPHPGTSRMDWIIPLVVVSTLTLLCLIMLLAVLVYWRRFFQTAHFYVEDSSSPRVVANENIPVIPIPDDMDALPVRHFIKHVMELYSNNLHGFSEQFEEVQRCTVDLKITAEHSNHPDNKHKNRYINIMAYDHSRVKLRPLAGKDAKHSDYINANYVDGYNRPKAYIAAQGPLKSTFEDFWRMVWEQNTGIIVMITNLVEKGRRKCDQYWPVESSEEYGDVVVTLKSTKVHACYTLRRFLIRNNGVKKGQKGNPKGRHNERMVIQFHYTQWPDMGVPEYTLPVLTFIGRSSAARTPDMGPVLVHCSAGVGRTGTYIVIDSMLQQIKDKSAVNVFGFLKHIRTQRNYLVQTEEQYVFIHDALMEAILGSDTEVPAWQLHSYVNSILTPGQGGRTRLDKQFRLLSQCNARFTECFSAQKDCNKEKNRNSSVVPSERARVGLAPLPGMKGTDYINASYIMGYYRSNEFIITQHPLPHTTTDFWRMIWDHNAQIIVMLADSHGLAEDEFVYWPSREEAMNCLAFTVTLISKDRLCLSNEEQIIIHDFILEATQDDYVLEVRHFQCPKWPNPDAPISSTFELINVIKEEAMSRDGPTIVHDEFGAVSAGTLCALTTLSQQLENEGAIDVYQVAKMINLMRPGVFTDMEQYQYLYNAMLSLVSSRDGGLSPLYMDTNGVVVIIDESDPAESLESLV</sequence>
<dbReference type="InterPro" id="IPR003595">
    <property type="entry name" value="Tyr_Pase_cat"/>
</dbReference>
<name>A0ABD0WSC4_UMBPY</name>
<dbReference type="PROSITE" id="PS50853">
    <property type="entry name" value="FN3"/>
    <property type="match status" value="1"/>
</dbReference>
<dbReference type="FunFam" id="3.10.200.10:FF:000005">
    <property type="entry name" value="receptor-type tyrosine-protein phosphatase gamma isoform X1"/>
    <property type="match status" value="1"/>
</dbReference>
<dbReference type="PROSITE" id="PS00383">
    <property type="entry name" value="TYR_PHOSPHATASE_1"/>
    <property type="match status" value="1"/>
</dbReference>
<dbReference type="PANTHER" id="PTHR19134">
    <property type="entry name" value="RECEPTOR-TYPE TYROSINE-PROTEIN PHOSPHATASE"/>
    <property type="match status" value="1"/>
</dbReference>
<comment type="catalytic activity">
    <reaction evidence="13">
        <text>O-phospho-L-tyrosyl-[protein] + H2O = L-tyrosyl-[protein] + phosphate</text>
        <dbReference type="Rhea" id="RHEA:10684"/>
        <dbReference type="Rhea" id="RHEA-COMP:10136"/>
        <dbReference type="Rhea" id="RHEA-COMP:20101"/>
        <dbReference type="ChEBI" id="CHEBI:15377"/>
        <dbReference type="ChEBI" id="CHEBI:43474"/>
        <dbReference type="ChEBI" id="CHEBI:46858"/>
        <dbReference type="ChEBI" id="CHEBI:61978"/>
        <dbReference type="EC" id="3.1.3.48"/>
    </reaction>
</comment>
<dbReference type="Gene3D" id="3.90.190.10">
    <property type="entry name" value="Protein tyrosine phosphatase superfamily"/>
    <property type="match status" value="2"/>
</dbReference>
<evidence type="ECO:0000256" key="14">
    <source>
        <dbReference type="SAM" id="MobiDB-lite"/>
    </source>
</evidence>
<dbReference type="InterPro" id="IPR036398">
    <property type="entry name" value="CA_dom_sf"/>
</dbReference>
<dbReference type="InterPro" id="IPR000387">
    <property type="entry name" value="Tyr_Pase_dom"/>
</dbReference>
<feature type="domain" description="Tyrosine specific protein phosphatases" evidence="18">
    <location>
        <begin position="994"/>
        <end position="1065"/>
    </location>
</feature>
<dbReference type="InterPro" id="IPR036116">
    <property type="entry name" value="FN3_sf"/>
</dbReference>
<evidence type="ECO:0000256" key="16">
    <source>
        <dbReference type="SAM" id="SignalP"/>
    </source>
</evidence>
<feature type="signal peptide" evidence="16">
    <location>
        <begin position="1"/>
        <end position="26"/>
    </location>
</feature>
<keyword evidence="5 16" id="KW-0732">Signal</keyword>
<keyword evidence="6" id="KW-0677">Repeat</keyword>
<evidence type="ECO:0000259" key="18">
    <source>
        <dbReference type="PROSITE" id="PS50056"/>
    </source>
</evidence>
<organism evidence="21 22">
    <name type="scientific">Umbra pygmaea</name>
    <name type="common">Eastern mudminnow</name>
    <dbReference type="NCBI Taxonomy" id="75934"/>
    <lineage>
        <taxon>Eukaryota</taxon>
        <taxon>Metazoa</taxon>
        <taxon>Chordata</taxon>
        <taxon>Craniata</taxon>
        <taxon>Vertebrata</taxon>
        <taxon>Euteleostomi</taxon>
        <taxon>Actinopterygii</taxon>
        <taxon>Neopterygii</taxon>
        <taxon>Teleostei</taxon>
        <taxon>Protacanthopterygii</taxon>
        <taxon>Esociformes</taxon>
        <taxon>Umbridae</taxon>
        <taxon>Umbra</taxon>
    </lineage>
</organism>
<dbReference type="InterPro" id="IPR013783">
    <property type="entry name" value="Ig-like_fold"/>
</dbReference>
<dbReference type="InterPro" id="IPR050348">
    <property type="entry name" value="Protein-Tyr_Phosphatase"/>
</dbReference>
<reference evidence="21 22" key="1">
    <citation type="submission" date="2024-06" db="EMBL/GenBank/DDBJ databases">
        <authorList>
            <person name="Pan Q."/>
            <person name="Wen M."/>
            <person name="Jouanno E."/>
            <person name="Zahm M."/>
            <person name="Klopp C."/>
            <person name="Cabau C."/>
            <person name="Louis A."/>
            <person name="Berthelot C."/>
            <person name="Parey E."/>
            <person name="Roest Crollius H."/>
            <person name="Montfort J."/>
            <person name="Robinson-Rechavi M."/>
            <person name="Bouchez O."/>
            <person name="Lampietro C."/>
            <person name="Lopez Roques C."/>
            <person name="Donnadieu C."/>
            <person name="Postlethwait J."/>
            <person name="Bobe J."/>
            <person name="Verreycken H."/>
            <person name="Guiguen Y."/>
        </authorList>
    </citation>
    <scope>NUCLEOTIDE SEQUENCE [LARGE SCALE GENOMIC DNA]</scope>
    <source>
        <strain evidence="21">Up_M1</strain>
        <tissue evidence="21">Testis</tissue>
    </source>
</reference>
<feature type="compositionally biased region" description="Polar residues" evidence="14">
    <location>
        <begin position="645"/>
        <end position="664"/>
    </location>
</feature>
<dbReference type="CDD" id="cd03122">
    <property type="entry name" value="alpha_CARP_receptor_like"/>
    <property type="match status" value="1"/>
</dbReference>
<dbReference type="FunFam" id="3.90.190.10:FF:000013">
    <property type="entry name" value="receptor-type tyrosine-protein phosphatase zeta isoform X1"/>
    <property type="match status" value="1"/>
</dbReference>
<evidence type="ECO:0000256" key="3">
    <source>
        <dbReference type="ARBA" id="ARBA00013064"/>
    </source>
</evidence>
<comment type="caution">
    <text evidence="21">The sequence shown here is derived from an EMBL/GenBank/DDBJ whole genome shotgun (WGS) entry which is preliminary data.</text>
</comment>
<dbReference type="PRINTS" id="PR00700">
    <property type="entry name" value="PRTYPHPHTASE"/>
</dbReference>
<gene>
    <name evidence="21" type="ORF">UPYG_G00166570</name>
</gene>
<dbReference type="FunFam" id="3.90.190.10:FF:000016">
    <property type="entry name" value="receptor-type tyrosine-protein phosphatase gamma isoform X1"/>
    <property type="match status" value="1"/>
</dbReference>
<keyword evidence="11" id="KW-1015">Disulfide bond</keyword>
<dbReference type="Pfam" id="PF00102">
    <property type="entry name" value="Y_phosphatase"/>
    <property type="match status" value="2"/>
</dbReference>
<dbReference type="Pfam" id="PF00194">
    <property type="entry name" value="Carb_anhydrase"/>
    <property type="match status" value="1"/>
</dbReference>
<dbReference type="EC" id="3.1.3.48" evidence="3"/>
<protein>
    <recommendedName>
        <fullName evidence="3">protein-tyrosine-phosphatase</fullName>
        <ecNumber evidence="3">3.1.3.48</ecNumber>
    </recommendedName>
</protein>
<feature type="domain" description="Fibronectin type-III" evidence="19">
    <location>
        <begin position="353"/>
        <end position="452"/>
    </location>
</feature>
<keyword evidence="4 15" id="KW-0812">Transmembrane</keyword>
<evidence type="ECO:0000256" key="2">
    <source>
        <dbReference type="ARBA" id="ARBA00006246"/>
    </source>
</evidence>
<feature type="domain" description="Tyrosine-protein phosphatase" evidence="17">
    <location>
        <begin position="1105"/>
        <end position="1365"/>
    </location>
</feature>
<dbReference type="InterPro" id="IPR041887">
    <property type="entry name" value="Alpha_CARP_receptor-type"/>
</dbReference>
<comment type="subcellular location">
    <subcellularLocation>
        <location evidence="1">Membrane</location>
        <topology evidence="1">Single-pass type I membrane protein</topology>
    </subcellularLocation>
</comment>
<evidence type="ECO:0000259" key="17">
    <source>
        <dbReference type="PROSITE" id="PS50055"/>
    </source>
</evidence>
<evidence type="ECO:0000259" key="20">
    <source>
        <dbReference type="PROSITE" id="PS51144"/>
    </source>
</evidence>
<keyword evidence="12" id="KW-0325">Glycoprotein</keyword>
<dbReference type="SMART" id="SM00060">
    <property type="entry name" value="FN3"/>
    <property type="match status" value="1"/>
</dbReference>
<feature type="compositionally biased region" description="Low complexity" evidence="14">
    <location>
        <begin position="615"/>
        <end position="624"/>
    </location>
</feature>
<evidence type="ECO:0000313" key="22">
    <source>
        <dbReference type="Proteomes" id="UP001557470"/>
    </source>
</evidence>
<dbReference type="CDD" id="cd00063">
    <property type="entry name" value="FN3"/>
    <property type="match status" value="1"/>
</dbReference>
<evidence type="ECO:0000256" key="12">
    <source>
        <dbReference type="ARBA" id="ARBA00023180"/>
    </source>
</evidence>
<dbReference type="InterPro" id="IPR029021">
    <property type="entry name" value="Prot-tyrosine_phosphatase-like"/>
</dbReference>
<dbReference type="PANTHER" id="PTHR19134:SF468">
    <property type="entry name" value="RECEPTOR-TYPE TYROSINE-PROTEIN PHOSPHATASE GAMMA"/>
    <property type="match status" value="1"/>
</dbReference>
<dbReference type="InterPro" id="IPR016130">
    <property type="entry name" value="Tyr_Pase_AS"/>
</dbReference>
<feature type="domain" description="Alpha-carbonic anhydrase" evidence="20">
    <location>
        <begin position="60"/>
        <end position="325"/>
    </location>
</feature>
<dbReference type="InterPro" id="IPR003961">
    <property type="entry name" value="FN3_dom"/>
</dbReference>
<feature type="region of interest" description="Disordered" evidence="14">
    <location>
        <begin position="463"/>
        <end position="486"/>
    </location>
</feature>
<evidence type="ECO:0000256" key="1">
    <source>
        <dbReference type="ARBA" id="ARBA00004479"/>
    </source>
</evidence>
<dbReference type="GO" id="GO:0005886">
    <property type="term" value="C:plasma membrane"/>
    <property type="evidence" value="ECO:0007669"/>
    <property type="project" value="UniProtKB-ARBA"/>
</dbReference>
<dbReference type="SUPFAM" id="SSF51069">
    <property type="entry name" value="Carbonic anhydrase"/>
    <property type="match status" value="1"/>
</dbReference>
<dbReference type="Gene3D" id="3.10.200.10">
    <property type="entry name" value="Alpha carbonic anhydrase"/>
    <property type="match status" value="1"/>
</dbReference>
<evidence type="ECO:0000256" key="15">
    <source>
        <dbReference type="SAM" id="Phobius"/>
    </source>
</evidence>
<dbReference type="SUPFAM" id="SSF52799">
    <property type="entry name" value="(Phosphotyrosine protein) phosphatases II"/>
    <property type="match status" value="2"/>
</dbReference>
<keyword evidence="9 15" id="KW-1133">Transmembrane helix</keyword>